<keyword evidence="2" id="KW-1185">Reference proteome</keyword>
<evidence type="ECO:0000313" key="1">
    <source>
        <dbReference type="EMBL" id="CAG8724304.1"/>
    </source>
</evidence>
<sequence>LLNSLLSTSLSLSIFSAFSVHLIMHQQDLRRIQELHSLRLVLLFLFLGQLFI</sequence>
<reference evidence="1" key="1">
    <citation type="submission" date="2021-06" db="EMBL/GenBank/DDBJ databases">
        <authorList>
            <person name="Kallberg Y."/>
            <person name="Tangrot J."/>
            <person name="Rosling A."/>
        </authorList>
    </citation>
    <scope>NUCLEOTIDE SEQUENCE</scope>
    <source>
        <strain evidence="1">MA453B</strain>
    </source>
</reference>
<organism evidence="1 2">
    <name type="scientific">Dentiscutata erythropus</name>
    <dbReference type="NCBI Taxonomy" id="1348616"/>
    <lineage>
        <taxon>Eukaryota</taxon>
        <taxon>Fungi</taxon>
        <taxon>Fungi incertae sedis</taxon>
        <taxon>Mucoromycota</taxon>
        <taxon>Glomeromycotina</taxon>
        <taxon>Glomeromycetes</taxon>
        <taxon>Diversisporales</taxon>
        <taxon>Gigasporaceae</taxon>
        <taxon>Dentiscutata</taxon>
    </lineage>
</organism>
<dbReference type="Proteomes" id="UP000789405">
    <property type="component" value="Unassembled WGS sequence"/>
</dbReference>
<dbReference type="EMBL" id="CAJVPY010011097">
    <property type="protein sequence ID" value="CAG8724304.1"/>
    <property type="molecule type" value="Genomic_DNA"/>
</dbReference>
<gene>
    <name evidence="1" type="ORF">DERYTH_LOCUS14576</name>
</gene>
<accession>A0A9N9I8A2</accession>
<protein>
    <submittedName>
        <fullName evidence="1">6612_t:CDS:1</fullName>
    </submittedName>
</protein>
<evidence type="ECO:0000313" key="2">
    <source>
        <dbReference type="Proteomes" id="UP000789405"/>
    </source>
</evidence>
<name>A0A9N9I8A2_9GLOM</name>
<proteinExistence type="predicted"/>
<comment type="caution">
    <text evidence="1">The sequence shown here is derived from an EMBL/GenBank/DDBJ whole genome shotgun (WGS) entry which is preliminary data.</text>
</comment>
<dbReference type="AlphaFoldDB" id="A0A9N9I8A2"/>
<feature type="non-terminal residue" evidence="1">
    <location>
        <position position="1"/>
    </location>
</feature>